<dbReference type="Pfam" id="PF00753">
    <property type="entry name" value="Lactamase_B"/>
    <property type="match status" value="1"/>
</dbReference>
<dbReference type="CDD" id="cd16280">
    <property type="entry name" value="metallo-hydrolase-like_MBL-fold"/>
    <property type="match status" value="1"/>
</dbReference>
<dbReference type="GO" id="GO:0016787">
    <property type="term" value="F:hydrolase activity"/>
    <property type="evidence" value="ECO:0007669"/>
    <property type="project" value="UniProtKB-KW"/>
</dbReference>
<accession>A0A066YSR4</accession>
<feature type="compositionally biased region" description="Low complexity" evidence="5">
    <location>
        <begin position="413"/>
        <end position="439"/>
    </location>
</feature>
<protein>
    <recommendedName>
        <fullName evidence="7">Metallo-beta-lactamase domain-containing protein</fullName>
    </recommendedName>
</protein>
<evidence type="ECO:0000256" key="5">
    <source>
        <dbReference type="SAM" id="MobiDB-lite"/>
    </source>
</evidence>
<sequence length="530" mass="55399">MTFPPLPGSADRLSRRGFGRLSALALAAGAAAGPLVLAGPAAADGTDARAWYEPAHRLAGSDPVLRALVTALTPDLPYPLPPAPAPVKLFDNLAVLSAGWVSATAVLTEDGIVLIDALTSPAEAEGIIVPGLRALGADPATIKYVVLTQGHYDHFGGAQLLADRYGARVLMSPADWDLVAATRPADAPVRDLDIADGQALTLGGTTIRLHHTPGHTPGTVSPIIPVRDGGRRHTAMLWGGLLPPGTLPELGTYLASVESFRTRMARAGVDVELSNHPTTDHSLERAEQLRAHPEAPNPFVLGRPRTDRFMAVMSAMLRGRIAAAEAAGAPPPRPRSAADSGAGQKAAQARGGRPGRVRAARTRPGRPLSERGRCTGSAGPGGQSRQNSLPSTSCMTWQDSLYSSASRSWPRVAPRATRRALSASRAARRSSPTRPVPTRTSTWTRFLTTLPSGTRWKYMRGPTPSGSAAVNQAPRCSGASDSVYASQLSNSGGGCGGTYPSAAHQKRPTRSGSAQSKVIWIFLTDGIAPP</sequence>
<organism evidence="8 9">
    <name type="scientific">Kitasatospora cheerisanensis KCTC 2395</name>
    <dbReference type="NCBI Taxonomy" id="1348663"/>
    <lineage>
        <taxon>Bacteria</taxon>
        <taxon>Bacillati</taxon>
        <taxon>Actinomycetota</taxon>
        <taxon>Actinomycetes</taxon>
        <taxon>Kitasatosporales</taxon>
        <taxon>Streptomycetaceae</taxon>
        <taxon>Kitasatospora</taxon>
    </lineage>
</organism>
<evidence type="ECO:0000256" key="1">
    <source>
        <dbReference type="ARBA" id="ARBA00001947"/>
    </source>
</evidence>
<feature type="region of interest" description="Disordered" evidence="5">
    <location>
        <begin position="405"/>
        <end position="439"/>
    </location>
</feature>
<feature type="domain" description="Metallo-beta-lactamase" evidence="7">
    <location>
        <begin position="100"/>
        <end position="276"/>
    </location>
</feature>
<feature type="region of interest" description="Disordered" evidence="5">
    <location>
        <begin position="324"/>
        <end position="392"/>
    </location>
</feature>
<dbReference type="HOGENOM" id="CLU_513670_0_0_11"/>
<name>A0A066YSR4_9ACTN</name>
<keyword evidence="6" id="KW-0732">Signal</keyword>
<dbReference type="SUPFAM" id="SSF56281">
    <property type="entry name" value="Metallo-hydrolase/oxidoreductase"/>
    <property type="match status" value="1"/>
</dbReference>
<dbReference type="PANTHER" id="PTHR46233:SF3">
    <property type="entry name" value="HYDROXYACYLGLUTATHIONE HYDROLASE GLOC"/>
    <property type="match status" value="1"/>
</dbReference>
<dbReference type="Gene3D" id="3.60.15.10">
    <property type="entry name" value="Ribonuclease Z/Hydroxyacylglutathione hydrolase-like"/>
    <property type="match status" value="1"/>
</dbReference>
<dbReference type="InterPro" id="IPR006311">
    <property type="entry name" value="TAT_signal"/>
</dbReference>
<dbReference type="InterPro" id="IPR036866">
    <property type="entry name" value="RibonucZ/Hydroxyglut_hydro"/>
</dbReference>
<dbReference type="EMBL" id="JNBY01000158">
    <property type="protein sequence ID" value="KDN80975.1"/>
    <property type="molecule type" value="Genomic_DNA"/>
</dbReference>
<comment type="cofactor">
    <cofactor evidence="1">
        <name>Zn(2+)</name>
        <dbReference type="ChEBI" id="CHEBI:29105"/>
    </cofactor>
</comment>
<evidence type="ECO:0000313" key="9">
    <source>
        <dbReference type="Proteomes" id="UP000027178"/>
    </source>
</evidence>
<keyword evidence="4" id="KW-0862">Zinc</keyword>
<dbReference type="SMART" id="SM00849">
    <property type="entry name" value="Lactamase_B"/>
    <property type="match status" value="1"/>
</dbReference>
<evidence type="ECO:0000256" key="4">
    <source>
        <dbReference type="ARBA" id="ARBA00022833"/>
    </source>
</evidence>
<gene>
    <name evidence="8" type="ORF">KCH_73280</name>
</gene>
<feature type="signal peptide" evidence="6">
    <location>
        <begin position="1"/>
        <end position="38"/>
    </location>
</feature>
<feature type="chain" id="PRO_5038375141" description="Metallo-beta-lactamase domain-containing protein" evidence="6">
    <location>
        <begin position="39"/>
        <end position="530"/>
    </location>
</feature>
<proteinExistence type="predicted"/>
<dbReference type="GO" id="GO:0046872">
    <property type="term" value="F:metal ion binding"/>
    <property type="evidence" value="ECO:0007669"/>
    <property type="project" value="UniProtKB-KW"/>
</dbReference>
<dbReference type="AlphaFoldDB" id="A0A066YSR4"/>
<keyword evidence="3" id="KW-0378">Hydrolase</keyword>
<evidence type="ECO:0000256" key="2">
    <source>
        <dbReference type="ARBA" id="ARBA00022723"/>
    </source>
</evidence>
<feature type="compositionally biased region" description="Polar residues" evidence="5">
    <location>
        <begin position="383"/>
        <end position="392"/>
    </location>
</feature>
<feature type="compositionally biased region" description="Low complexity" evidence="5">
    <location>
        <begin position="335"/>
        <end position="351"/>
    </location>
</feature>
<dbReference type="InterPro" id="IPR051453">
    <property type="entry name" value="MBL_Glyoxalase_II"/>
</dbReference>
<evidence type="ECO:0000259" key="7">
    <source>
        <dbReference type="SMART" id="SM00849"/>
    </source>
</evidence>
<dbReference type="Proteomes" id="UP000027178">
    <property type="component" value="Unassembled WGS sequence"/>
</dbReference>
<keyword evidence="9" id="KW-1185">Reference proteome</keyword>
<reference evidence="8 9" key="1">
    <citation type="submission" date="2014-05" db="EMBL/GenBank/DDBJ databases">
        <title>Draft Genome Sequence of Kitasatospora cheerisanensis KCTC 2395.</title>
        <authorList>
            <person name="Nam D.H."/>
        </authorList>
    </citation>
    <scope>NUCLEOTIDE SEQUENCE [LARGE SCALE GENOMIC DNA]</scope>
    <source>
        <strain evidence="8 9">KCTC 2395</strain>
    </source>
</reference>
<evidence type="ECO:0000313" key="8">
    <source>
        <dbReference type="EMBL" id="KDN80975.1"/>
    </source>
</evidence>
<dbReference type="PROSITE" id="PS51318">
    <property type="entry name" value="TAT"/>
    <property type="match status" value="1"/>
</dbReference>
<dbReference type="InterPro" id="IPR001279">
    <property type="entry name" value="Metallo-B-lactamas"/>
</dbReference>
<feature type="compositionally biased region" description="Basic residues" evidence="5">
    <location>
        <begin position="353"/>
        <end position="364"/>
    </location>
</feature>
<dbReference type="PANTHER" id="PTHR46233">
    <property type="entry name" value="HYDROXYACYLGLUTATHIONE HYDROLASE GLOC"/>
    <property type="match status" value="1"/>
</dbReference>
<dbReference type="PATRIC" id="fig|1348663.4.peg.7083"/>
<evidence type="ECO:0000256" key="6">
    <source>
        <dbReference type="SAM" id="SignalP"/>
    </source>
</evidence>
<evidence type="ECO:0000256" key="3">
    <source>
        <dbReference type="ARBA" id="ARBA00022801"/>
    </source>
</evidence>
<dbReference type="eggNOG" id="COG0491">
    <property type="taxonomic scope" value="Bacteria"/>
</dbReference>
<keyword evidence="2" id="KW-0479">Metal-binding</keyword>
<comment type="caution">
    <text evidence="8">The sequence shown here is derived from an EMBL/GenBank/DDBJ whole genome shotgun (WGS) entry which is preliminary data.</text>
</comment>